<dbReference type="AlphaFoldDB" id="A0A845LWG7"/>
<feature type="transmembrane region" description="Helical" evidence="4">
    <location>
        <begin position="37"/>
        <end position="60"/>
    </location>
</feature>
<dbReference type="EMBL" id="WTUX01000006">
    <property type="protein sequence ID" value="MZR12135.1"/>
    <property type="molecule type" value="Genomic_DNA"/>
</dbReference>
<dbReference type="RefSeq" id="WP_161350247.1">
    <property type="nucleotide sequence ID" value="NZ_WTUX01000006.1"/>
</dbReference>
<keyword evidence="4" id="KW-0472">Membrane</keyword>
<keyword evidence="4" id="KW-1133">Transmembrane helix</keyword>
<reference evidence="5 6" key="1">
    <citation type="submission" date="2019-12" db="EMBL/GenBank/DDBJ databases">
        <title>Maritimibacter sp. nov. sp. isolated from sea sand.</title>
        <authorList>
            <person name="Kim J."/>
            <person name="Jeong S.E."/>
            <person name="Jung H.S."/>
            <person name="Jeon C.O."/>
        </authorList>
    </citation>
    <scope>NUCLEOTIDE SEQUENCE [LARGE SCALE GENOMIC DNA]</scope>
    <source>
        <strain evidence="5 6">DP07</strain>
    </source>
</reference>
<comment type="similarity">
    <text evidence="2">Belongs to the ABC-2 integral membrane protein family.</text>
</comment>
<evidence type="ECO:0000313" key="5">
    <source>
        <dbReference type="EMBL" id="MZR12135.1"/>
    </source>
</evidence>
<evidence type="ECO:0000256" key="3">
    <source>
        <dbReference type="ARBA" id="ARBA00022448"/>
    </source>
</evidence>
<gene>
    <name evidence="5" type="ORF">GQE99_03765</name>
</gene>
<keyword evidence="6" id="KW-1185">Reference proteome</keyword>
<organism evidence="5 6">
    <name type="scientific">Maritimibacter harenae</name>
    <dbReference type="NCBI Taxonomy" id="2606218"/>
    <lineage>
        <taxon>Bacteria</taxon>
        <taxon>Pseudomonadati</taxon>
        <taxon>Pseudomonadota</taxon>
        <taxon>Alphaproteobacteria</taxon>
        <taxon>Rhodobacterales</taxon>
        <taxon>Roseobacteraceae</taxon>
        <taxon>Maritimibacter</taxon>
    </lineage>
</organism>
<feature type="transmembrane region" description="Helical" evidence="4">
    <location>
        <begin position="152"/>
        <end position="173"/>
    </location>
</feature>
<evidence type="ECO:0000256" key="4">
    <source>
        <dbReference type="SAM" id="Phobius"/>
    </source>
</evidence>
<evidence type="ECO:0000256" key="2">
    <source>
        <dbReference type="ARBA" id="ARBA00007783"/>
    </source>
</evidence>
<comment type="caution">
    <text evidence="5">The sequence shown here is derived from an EMBL/GenBank/DDBJ whole genome shotgun (WGS) entry which is preliminary data.</text>
</comment>
<dbReference type="Proteomes" id="UP000467322">
    <property type="component" value="Unassembled WGS sequence"/>
</dbReference>
<sequence>MFEVEKQPSRLSVIVGLLELIYHATVHNLRKTHSNALMGLFINMLQTMMLVGVFYVMYAVLGLRGSMLRGDFLLYIMSGIFLYMTQIKTMGAVVGADGPASPMMQHAPMSTFVAILSNAFAALYIQILSVVVVVYIYHIAFNPVTIHDMSGVFMMLLLAWFSGIGIGMVFYALKPWFPQFATVGSTVYARANMIASGKMFVANTLPFNILIMFTWNPLFHIIDQARGFMFINYNPHYSNWLYPLIVATVLLVVGFMGESYTRRHASASWGARR</sequence>
<dbReference type="PANTHER" id="PTHR30413:SF8">
    <property type="entry name" value="TRANSPORT PERMEASE PROTEIN"/>
    <property type="match status" value="1"/>
</dbReference>
<name>A0A845LWG7_9RHOB</name>
<proteinExistence type="inferred from homology"/>
<evidence type="ECO:0000313" key="6">
    <source>
        <dbReference type="Proteomes" id="UP000467322"/>
    </source>
</evidence>
<feature type="transmembrane region" description="Helical" evidence="4">
    <location>
        <begin position="240"/>
        <end position="257"/>
    </location>
</feature>
<keyword evidence="4" id="KW-0812">Transmembrane</keyword>
<protein>
    <submittedName>
        <fullName evidence="5">ABC transporter permease</fullName>
    </submittedName>
</protein>
<feature type="transmembrane region" description="Helical" evidence="4">
    <location>
        <begin position="200"/>
        <end position="220"/>
    </location>
</feature>
<keyword evidence="3" id="KW-0813">Transport</keyword>
<comment type="subcellular location">
    <subcellularLocation>
        <location evidence="1">Cell inner membrane</location>
        <topology evidence="1">Multi-pass membrane protein</topology>
    </subcellularLocation>
</comment>
<dbReference type="GO" id="GO:0015920">
    <property type="term" value="P:lipopolysaccharide transport"/>
    <property type="evidence" value="ECO:0007669"/>
    <property type="project" value="TreeGrafter"/>
</dbReference>
<feature type="transmembrane region" description="Helical" evidence="4">
    <location>
        <begin position="115"/>
        <end position="140"/>
    </location>
</feature>
<dbReference type="PANTHER" id="PTHR30413">
    <property type="entry name" value="INNER MEMBRANE TRANSPORT PERMEASE"/>
    <property type="match status" value="1"/>
</dbReference>
<evidence type="ECO:0000256" key="1">
    <source>
        <dbReference type="ARBA" id="ARBA00004429"/>
    </source>
</evidence>
<accession>A0A845LWG7</accession>
<dbReference type="GO" id="GO:0005886">
    <property type="term" value="C:plasma membrane"/>
    <property type="evidence" value="ECO:0007669"/>
    <property type="project" value="UniProtKB-SubCell"/>
</dbReference>
<feature type="transmembrane region" description="Helical" evidence="4">
    <location>
        <begin position="72"/>
        <end position="94"/>
    </location>
</feature>